<evidence type="ECO:0000313" key="3">
    <source>
        <dbReference type="EMBL" id="GLQ16075.1"/>
    </source>
</evidence>
<evidence type="ECO:0000259" key="2">
    <source>
        <dbReference type="Pfam" id="PF00266"/>
    </source>
</evidence>
<feature type="domain" description="Aminotransferase class V" evidence="2">
    <location>
        <begin position="27"/>
        <end position="234"/>
    </location>
</feature>
<dbReference type="Gene3D" id="3.90.1150.10">
    <property type="entry name" value="Aspartate Aminotransferase, domain 1"/>
    <property type="match status" value="1"/>
</dbReference>
<evidence type="ECO:0000256" key="1">
    <source>
        <dbReference type="ARBA" id="ARBA00022898"/>
    </source>
</evidence>
<dbReference type="InterPro" id="IPR015421">
    <property type="entry name" value="PyrdxlP-dep_Trfase_major"/>
</dbReference>
<dbReference type="InterPro" id="IPR015424">
    <property type="entry name" value="PyrdxlP-dep_Trfase"/>
</dbReference>
<dbReference type="InterPro" id="IPR015422">
    <property type="entry name" value="PyrdxlP-dep_Trfase_small"/>
</dbReference>
<gene>
    <name evidence="3" type="ORF">GCM10007879_03240</name>
</gene>
<keyword evidence="1" id="KW-0663">Pyridoxal phosphate</keyword>
<keyword evidence="4" id="KW-1185">Reference proteome</keyword>
<dbReference type="Pfam" id="PF00266">
    <property type="entry name" value="Aminotran_5"/>
    <property type="match status" value="2"/>
</dbReference>
<proteinExistence type="predicted"/>
<dbReference type="SUPFAM" id="SSF53383">
    <property type="entry name" value="PLP-dependent transferases"/>
    <property type="match status" value="1"/>
</dbReference>
<protein>
    <submittedName>
        <fullName evidence="3">Cysteine desulfurase</fullName>
    </submittedName>
</protein>
<sequence>MTLPLDTEAVRANFPAFKQANLQGWGFFENAGGAYMAKQVIEHYNHYYTSHKLQPYGAYPASQEAGKEMDLAHERLAKALNCSVDAIHIGPSTTANTYTLGKALEEMLSAGDAIIVTNQCHEANTGAFRKLAKIGVEVREWQVNTQTAELDLDELANLLDDKVKLVAFPHCSNIVGHINPVKKICEIAHSVGAITVVDGVAYAPHSLPDITDLGVDIYLFSTYKTYGPHQGVMVVDPDLAWKLPNQGHFFNKDILRKRLVPAGPDHAQIAACNGIVDYFDELAKIAGTQGASDPYRATSLIMREQETALIEPLLAYLRGRNDVRIIGPSTAEDRVPTIAIHCQKPGQELAEELAKHKIMAAGGHFYAYRLIDALDLGIDHGVLRMSFVHYTSQSEIEQLINALDKVL</sequence>
<dbReference type="Proteomes" id="UP001161405">
    <property type="component" value="Unassembled WGS sequence"/>
</dbReference>
<comment type="caution">
    <text evidence="3">The sequence shown here is derived from an EMBL/GenBank/DDBJ whole genome shotgun (WGS) entry which is preliminary data.</text>
</comment>
<evidence type="ECO:0000313" key="4">
    <source>
        <dbReference type="Proteomes" id="UP001161405"/>
    </source>
</evidence>
<dbReference type="Gene3D" id="3.40.640.10">
    <property type="entry name" value="Type I PLP-dependent aspartate aminotransferase-like (Major domain)"/>
    <property type="match status" value="1"/>
</dbReference>
<dbReference type="InterPro" id="IPR000192">
    <property type="entry name" value="Aminotrans_V_dom"/>
</dbReference>
<reference evidence="3" key="2">
    <citation type="submission" date="2023-01" db="EMBL/GenBank/DDBJ databases">
        <title>Draft genome sequence of Maritalea porphyrae strain NBRC 107169.</title>
        <authorList>
            <person name="Sun Q."/>
            <person name="Mori K."/>
        </authorList>
    </citation>
    <scope>NUCLEOTIDE SEQUENCE</scope>
    <source>
        <strain evidence="3">NBRC 107169</strain>
    </source>
</reference>
<dbReference type="PANTHER" id="PTHR43586:SF21">
    <property type="entry name" value="PYRIDOXAL PHOSPHATE (PLP)-DEPENDENT ASPARTATE AMINOTRANSFERASE SUPERFAMILY"/>
    <property type="match status" value="1"/>
</dbReference>
<feature type="domain" description="Aminotransferase class V" evidence="2">
    <location>
        <begin position="301"/>
        <end position="399"/>
    </location>
</feature>
<organism evidence="3 4">
    <name type="scientific">Maritalea porphyrae</name>
    <dbReference type="NCBI Taxonomy" id="880732"/>
    <lineage>
        <taxon>Bacteria</taxon>
        <taxon>Pseudomonadati</taxon>
        <taxon>Pseudomonadota</taxon>
        <taxon>Alphaproteobacteria</taxon>
        <taxon>Hyphomicrobiales</taxon>
        <taxon>Devosiaceae</taxon>
        <taxon>Maritalea</taxon>
    </lineage>
</organism>
<reference evidence="3" key="1">
    <citation type="journal article" date="2014" name="Int. J. Syst. Evol. Microbiol.">
        <title>Complete genome of a new Firmicutes species belonging to the dominant human colonic microbiota ('Ruminococcus bicirculans') reveals two chromosomes and a selective capacity to utilize plant glucans.</title>
        <authorList>
            <consortium name="NISC Comparative Sequencing Program"/>
            <person name="Wegmann U."/>
            <person name="Louis P."/>
            <person name="Goesmann A."/>
            <person name="Henrissat B."/>
            <person name="Duncan S.H."/>
            <person name="Flint H.J."/>
        </authorList>
    </citation>
    <scope>NUCLEOTIDE SEQUENCE</scope>
    <source>
        <strain evidence="3">NBRC 107169</strain>
    </source>
</reference>
<accession>A0ABQ5UML4</accession>
<dbReference type="EMBL" id="BSNI01000001">
    <property type="protein sequence ID" value="GLQ16075.1"/>
    <property type="molecule type" value="Genomic_DNA"/>
</dbReference>
<dbReference type="RefSeq" id="WP_284361392.1">
    <property type="nucleotide sequence ID" value="NZ_BSNI01000001.1"/>
</dbReference>
<dbReference type="PANTHER" id="PTHR43586">
    <property type="entry name" value="CYSTEINE DESULFURASE"/>
    <property type="match status" value="1"/>
</dbReference>
<name>A0ABQ5UML4_9HYPH</name>